<dbReference type="EMBL" id="MU006584">
    <property type="protein sequence ID" value="KAF2745200.1"/>
    <property type="molecule type" value="Genomic_DNA"/>
</dbReference>
<sequence length="625" mass="70680">MRFELLLGPQSWVLLVVGLAVYVYNRVRKTKGVPTGATIPIANAEKNQSSQDAEATYYQIEPLHNFDLETTEPEKLRPFKPKYFLTMAIQNTTMSDLVAKDKTYKERIALRRHLLQTQKDDVLAYTLNPEIWPAVQEFYIWIVGTYLPQRFPTLYTLTPQGLVNKVTNETLPLSPSSIDTALEILGAHIDDDFLFLLPEPCTTQVQDESAQPKYRLEAFITCFPSGFRTRLKLGLNLAGIHGPVPSYKAKLEKSMDKFFATLPAGKIIKRHNWSITTTRQLCLLGGTHLSPEEVAAREARAEKEEVDIDNTVMRCERQTLHRLPKSRAIVFGYKTYQYGIRELRDEGVGEELAQAIEGLGKGNAPGFRAYKREVVWGESVVRFLRGGDVLFFSFAALSQMDEPPSTSQMPPTQKRKRDILLHPLNTLLHSTPISRIPPLSSSSNNVSRTVTPTHHRRLLAWLPRPRIRRPTFRSPLQSPFRSPFTTRPSTLHPTPDDFETAVYRTDPLNRHHVYVDLHHDLPHNHHLRDISEYSHTYPAPVVRVIEHSHESTHASSSPFQATTIIHHYASGPPSSTSSSPTPPHHHHLTIPPSPSPIDPDLHNILSDSPPPHARGSRPPRFSDGS</sequence>
<dbReference type="InterPro" id="IPR021848">
    <property type="entry name" value="HODM_asu-like"/>
</dbReference>
<evidence type="ECO:0000256" key="1">
    <source>
        <dbReference type="SAM" id="MobiDB-lite"/>
    </source>
</evidence>
<dbReference type="OrthoDB" id="5043642at2759"/>
<dbReference type="Proteomes" id="UP000799440">
    <property type="component" value="Unassembled WGS sequence"/>
</dbReference>
<accession>A0A6A6V6R3</accession>
<feature type="region of interest" description="Disordered" evidence="1">
    <location>
        <begin position="567"/>
        <end position="625"/>
    </location>
</feature>
<keyword evidence="3" id="KW-1185">Reference proteome</keyword>
<dbReference type="Pfam" id="PF11927">
    <property type="entry name" value="HODM_asu-like"/>
    <property type="match status" value="1"/>
</dbReference>
<feature type="region of interest" description="Disordered" evidence="1">
    <location>
        <begin position="472"/>
        <end position="497"/>
    </location>
</feature>
<evidence type="ECO:0000313" key="3">
    <source>
        <dbReference type="Proteomes" id="UP000799440"/>
    </source>
</evidence>
<evidence type="ECO:0000313" key="2">
    <source>
        <dbReference type="EMBL" id="KAF2745200.1"/>
    </source>
</evidence>
<feature type="compositionally biased region" description="Polar residues" evidence="1">
    <location>
        <begin position="474"/>
        <end position="492"/>
    </location>
</feature>
<gene>
    <name evidence="2" type="ORF">M011DRAFT_479350</name>
</gene>
<reference evidence="2" key="1">
    <citation type="journal article" date="2020" name="Stud. Mycol.">
        <title>101 Dothideomycetes genomes: a test case for predicting lifestyles and emergence of pathogens.</title>
        <authorList>
            <person name="Haridas S."/>
            <person name="Albert R."/>
            <person name="Binder M."/>
            <person name="Bloem J."/>
            <person name="Labutti K."/>
            <person name="Salamov A."/>
            <person name="Andreopoulos B."/>
            <person name="Baker S."/>
            <person name="Barry K."/>
            <person name="Bills G."/>
            <person name="Bluhm B."/>
            <person name="Cannon C."/>
            <person name="Castanera R."/>
            <person name="Culley D."/>
            <person name="Daum C."/>
            <person name="Ezra D."/>
            <person name="Gonzalez J."/>
            <person name="Henrissat B."/>
            <person name="Kuo A."/>
            <person name="Liang C."/>
            <person name="Lipzen A."/>
            <person name="Lutzoni F."/>
            <person name="Magnuson J."/>
            <person name="Mondo S."/>
            <person name="Nolan M."/>
            <person name="Ohm R."/>
            <person name="Pangilinan J."/>
            <person name="Park H.-J."/>
            <person name="Ramirez L."/>
            <person name="Alfaro M."/>
            <person name="Sun H."/>
            <person name="Tritt A."/>
            <person name="Yoshinaga Y."/>
            <person name="Zwiers L.-H."/>
            <person name="Turgeon B."/>
            <person name="Goodwin S."/>
            <person name="Spatafora J."/>
            <person name="Crous P."/>
            <person name="Grigoriev I."/>
        </authorList>
    </citation>
    <scope>NUCLEOTIDE SEQUENCE</scope>
    <source>
        <strain evidence="2">CBS 119925</strain>
    </source>
</reference>
<dbReference type="AlphaFoldDB" id="A0A6A6V6R3"/>
<organism evidence="2 3">
    <name type="scientific">Sporormia fimetaria CBS 119925</name>
    <dbReference type="NCBI Taxonomy" id="1340428"/>
    <lineage>
        <taxon>Eukaryota</taxon>
        <taxon>Fungi</taxon>
        <taxon>Dikarya</taxon>
        <taxon>Ascomycota</taxon>
        <taxon>Pezizomycotina</taxon>
        <taxon>Dothideomycetes</taxon>
        <taxon>Pleosporomycetidae</taxon>
        <taxon>Pleosporales</taxon>
        <taxon>Sporormiaceae</taxon>
        <taxon>Sporormia</taxon>
    </lineage>
</organism>
<name>A0A6A6V6R3_9PLEO</name>
<proteinExistence type="predicted"/>
<protein>
    <submittedName>
        <fullName evidence="2">Uncharacterized protein</fullName>
    </submittedName>
</protein>